<accession>A0A2S8GGY5</accession>
<reference evidence="1 2" key="1">
    <citation type="submission" date="2018-02" db="EMBL/GenBank/DDBJ databases">
        <title>Comparative genomes isolates from brazilian mangrove.</title>
        <authorList>
            <person name="Araujo J.E."/>
            <person name="Taketani R.G."/>
            <person name="Silva M.C.P."/>
            <person name="Loureco M.V."/>
            <person name="Andreote F.D."/>
        </authorList>
    </citation>
    <scope>NUCLEOTIDE SEQUENCE [LARGE SCALE GENOMIC DNA]</scope>
    <source>
        <strain evidence="1 2">Nap-Phe MGV</strain>
    </source>
</reference>
<dbReference type="RefSeq" id="WP_105338013.1">
    <property type="nucleotide sequence ID" value="NZ_PUHZ01000023.1"/>
</dbReference>
<dbReference type="AlphaFoldDB" id="A0A2S8GGY5"/>
<evidence type="ECO:0000313" key="1">
    <source>
        <dbReference type="EMBL" id="PQO43728.1"/>
    </source>
</evidence>
<protein>
    <recommendedName>
        <fullName evidence="3">Tetratricopeptide repeat-containing protein</fullName>
    </recommendedName>
</protein>
<comment type="caution">
    <text evidence="1">The sequence shown here is derived from an EMBL/GenBank/DDBJ whole genome shotgun (WGS) entry which is preliminary data.</text>
</comment>
<dbReference type="EMBL" id="PUHZ01000023">
    <property type="protein sequence ID" value="PQO43728.1"/>
    <property type="molecule type" value="Genomic_DNA"/>
</dbReference>
<gene>
    <name evidence="1" type="ORF">C5Y93_24150</name>
</gene>
<name>A0A2S8GGY5_9BACT</name>
<evidence type="ECO:0000313" key="2">
    <source>
        <dbReference type="Proteomes" id="UP000237819"/>
    </source>
</evidence>
<dbReference type="OrthoDB" id="56388at2"/>
<dbReference type="Proteomes" id="UP000237819">
    <property type="component" value="Unassembled WGS sequence"/>
</dbReference>
<evidence type="ECO:0008006" key="3">
    <source>
        <dbReference type="Google" id="ProtNLM"/>
    </source>
</evidence>
<sequence>MNNSLENQIHALWDEAFSLPYGEVQVNLLEQAIPLAEELRDLDVNFHARFLVLQTGFFGGHAEKSLTQFAWCLAQYERDPVRFEQYYNSLLVNFPNVLVCVDEFPQINMRQIESLRSQMTTHFRQNGLSLRSLYSTTLLFATRAGDLATAAETLPLYRNAPHDQAPHTRAAEIDREIEYYDLIGDMETAIETAGPNLRRELSAAEVPHRVMAYVLRPLATLSRYDEADDYQRRGYRLIRNNPTFLLHFGLHMSYLVHRGRIDEAMRIFERHLSAALETRLLRSQYLFYLGARRTLTAAAERTDVWKLNLPRTFPAYDESGQYDLAELIAWIDGVIQPLGARFDQRNGVQYFTQRLIERMSY</sequence>
<organism evidence="1 2">
    <name type="scientific">Blastopirellula marina</name>
    <dbReference type="NCBI Taxonomy" id="124"/>
    <lineage>
        <taxon>Bacteria</taxon>
        <taxon>Pseudomonadati</taxon>
        <taxon>Planctomycetota</taxon>
        <taxon>Planctomycetia</taxon>
        <taxon>Pirellulales</taxon>
        <taxon>Pirellulaceae</taxon>
        <taxon>Blastopirellula</taxon>
    </lineage>
</organism>
<proteinExistence type="predicted"/>